<dbReference type="PANTHER" id="PTHR42754">
    <property type="entry name" value="ENDOGLUCANASE"/>
    <property type="match status" value="1"/>
</dbReference>
<proteinExistence type="predicted"/>
<feature type="chain" id="PRO_5003432107" evidence="2">
    <location>
        <begin position="36"/>
        <end position="510"/>
    </location>
</feature>
<dbReference type="EMBL" id="CP002382">
    <property type="protein sequence ID" value="AEP08941.1"/>
    <property type="molecule type" value="Genomic_DNA"/>
</dbReference>
<dbReference type="HOGENOM" id="CLU_528753_0_0_5"/>
<name>G2KN09_MICAA</name>
<dbReference type="KEGG" id="mai:MICA_605"/>
<dbReference type="InterPro" id="IPR015943">
    <property type="entry name" value="WD40/YVTN_repeat-like_dom_sf"/>
</dbReference>
<dbReference type="Gene3D" id="2.130.10.10">
    <property type="entry name" value="YVTN repeat-like/Quinoprotein amine dehydrogenase"/>
    <property type="match status" value="1"/>
</dbReference>
<protein>
    <submittedName>
        <fullName evidence="3">Uncharacterized protein</fullName>
    </submittedName>
</protein>
<dbReference type="AlphaFoldDB" id="G2KN09"/>
<dbReference type="Proteomes" id="UP000009286">
    <property type="component" value="Chromosome"/>
</dbReference>
<reference evidence="3 4" key="1">
    <citation type="journal article" date="2011" name="BMC Genomics">
        <title>Genomic insights into an obligate epibiotic bacterial predator: Micavibrio aeruginosavorus ARL-13.</title>
        <authorList>
            <person name="Wang Z."/>
            <person name="Kadouri D."/>
            <person name="Wu M."/>
        </authorList>
    </citation>
    <scope>NUCLEOTIDE SEQUENCE [LARGE SCALE GENOMIC DNA]</scope>
    <source>
        <strain evidence="3 4">ARL-13</strain>
    </source>
</reference>
<feature type="region of interest" description="Disordered" evidence="1">
    <location>
        <begin position="458"/>
        <end position="477"/>
    </location>
</feature>
<dbReference type="STRING" id="856793.MICA_605"/>
<gene>
    <name evidence="3" type="ordered locus">MICA_605</name>
</gene>
<keyword evidence="4" id="KW-1185">Reference proteome</keyword>
<dbReference type="PANTHER" id="PTHR42754:SF1">
    <property type="entry name" value="LIPOPROTEIN"/>
    <property type="match status" value="1"/>
</dbReference>
<dbReference type="InterPro" id="IPR011047">
    <property type="entry name" value="Quinoprotein_ADH-like_sf"/>
</dbReference>
<evidence type="ECO:0000313" key="4">
    <source>
        <dbReference type="Proteomes" id="UP000009286"/>
    </source>
</evidence>
<evidence type="ECO:0000256" key="1">
    <source>
        <dbReference type="SAM" id="MobiDB-lite"/>
    </source>
</evidence>
<sequence>MSLMSFSFFRFMRGTALVVGLGVLASGPMAGSAVAQAPVPGLPACDLAREAIVNLKKPNFGVPVVWDGLFGDESKLMRFSAATPLPSGSVLIAGEHLNEKFEPLQTFIVEMNSRGRGIGEKRIQALKGEKVTDLVPVDHGYVVASNILAGANDEKQVRLSWYDETRTYIRDLILKDAAHDFESYTLLPANEGNGFIAVVHARPRQGSMDEHGILYRISATGKILWKRAYRSGAASLMHGIAPVGDKGYVVTGRELAENGRISGMAMEINNDGTLVWQQPYPRGVHALLRKASVRDDGRVVMVGQITPFGETYSTAWVMEVDTNGEILWQRYFPLGGNETDARGVITYDDGRTVVMLNVRARNEYADDRDHIRLLTLSPRGEILRDEPYVEGQHAQASQISLGYKSERVVIAFVEGTAGSLLPDEVVLITEQIKKQGRRTVGADGKVVESYVAPEEEKIEDKPVTLPPPETVATEEKKEDPSFRGWVFVATALDPYKDPCLPLEIPRVQDK</sequence>
<feature type="signal peptide" evidence="2">
    <location>
        <begin position="1"/>
        <end position="35"/>
    </location>
</feature>
<dbReference type="SUPFAM" id="SSF50998">
    <property type="entry name" value="Quinoprotein alcohol dehydrogenase-like"/>
    <property type="match status" value="1"/>
</dbReference>
<organism evidence="3 4">
    <name type="scientific">Micavibrio aeruginosavorus (strain ARL-13)</name>
    <dbReference type="NCBI Taxonomy" id="856793"/>
    <lineage>
        <taxon>Bacteria</taxon>
        <taxon>Pseudomonadati</taxon>
        <taxon>Bdellovibrionota</taxon>
        <taxon>Bdellovibrionia</taxon>
        <taxon>Bdellovibrionales</taxon>
        <taxon>Pseudobdellovibrionaceae</taxon>
        <taxon>Micavibrio</taxon>
    </lineage>
</organism>
<accession>G2KN09</accession>
<dbReference type="eggNOG" id="COG1520">
    <property type="taxonomic scope" value="Bacteria"/>
</dbReference>
<keyword evidence="2" id="KW-0732">Signal</keyword>
<evidence type="ECO:0000256" key="2">
    <source>
        <dbReference type="SAM" id="SignalP"/>
    </source>
</evidence>
<evidence type="ECO:0000313" key="3">
    <source>
        <dbReference type="EMBL" id="AEP08941.1"/>
    </source>
</evidence>